<dbReference type="InterPro" id="IPR002501">
    <property type="entry name" value="PsdUridine_synth_N"/>
</dbReference>
<dbReference type="InterPro" id="IPR032819">
    <property type="entry name" value="TruB_C"/>
</dbReference>
<dbReference type="EC" id="5.4.99.25" evidence="5"/>
<evidence type="ECO:0000259" key="6">
    <source>
        <dbReference type="Pfam" id="PF01509"/>
    </source>
</evidence>
<evidence type="ECO:0000256" key="4">
    <source>
        <dbReference type="ARBA" id="ARBA00023235"/>
    </source>
</evidence>
<reference evidence="8 9" key="1">
    <citation type="submission" date="2022-10" db="EMBL/GenBank/DDBJ databases">
        <title>Host association and intracellularity evolved multiple times independently in the Rickettsiales.</title>
        <authorList>
            <person name="Castelli M."/>
            <person name="Nardi T."/>
            <person name="Gammuto L."/>
            <person name="Bellinzona G."/>
            <person name="Sabaneyeva E."/>
            <person name="Potekhin A."/>
            <person name="Serra V."/>
            <person name="Petroni G."/>
            <person name="Sassera D."/>
        </authorList>
    </citation>
    <scope>NUCLEOTIDE SEQUENCE [LARGE SCALE GENOMIC DNA]</scope>
    <source>
        <strain evidence="8 9">Kr 154-4</strain>
    </source>
</reference>
<gene>
    <name evidence="5" type="primary">truB</name>
    <name evidence="8" type="ORF">Trichorick_00662</name>
</gene>
<dbReference type="PANTHER" id="PTHR13767">
    <property type="entry name" value="TRNA-PSEUDOURIDINE SYNTHASE"/>
    <property type="match status" value="1"/>
</dbReference>
<accession>A0ABZ0UU94</accession>
<evidence type="ECO:0000256" key="2">
    <source>
        <dbReference type="ARBA" id="ARBA00005642"/>
    </source>
</evidence>
<evidence type="ECO:0000259" key="7">
    <source>
        <dbReference type="Pfam" id="PF16198"/>
    </source>
</evidence>
<comment type="catalytic activity">
    <reaction evidence="1 5">
        <text>uridine(55) in tRNA = pseudouridine(55) in tRNA</text>
        <dbReference type="Rhea" id="RHEA:42532"/>
        <dbReference type="Rhea" id="RHEA-COMP:10101"/>
        <dbReference type="Rhea" id="RHEA-COMP:10102"/>
        <dbReference type="ChEBI" id="CHEBI:65314"/>
        <dbReference type="ChEBI" id="CHEBI:65315"/>
        <dbReference type="EC" id="5.4.99.25"/>
    </reaction>
</comment>
<evidence type="ECO:0000256" key="5">
    <source>
        <dbReference type="HAMAP-Rule" id="MF_01080"/>
    </source>
</evidence>
<keyword evidence="3 5" id="KW-0819">tRNA processing</keyword>
<comment type="function">
    <text evidence="5">Responsible for synthesis of pseudouridine from uracil-55 in the psi GC loop of transfer RNAs.</text>
</comment>
<dbReference type="SUPFAM" id="SSF55120">
    <property type="entry name" value="Pseudouridine synthase"/>
    <property type="match status" value="1"/>
</dbReference>
<dbReference type="CDD" id="cd02573">
    <property type="entry name" value="PseudoU_synth_EcTruB"/>
    <property type="match status" value="1"/>
</dbReference>
<feature type="domain" description="tRNA pseudouridylate synthase B C-terminal" evidence="7">
    <location>
        <begin position="173"/>
        <end position="213"/>
    </location>
</feature>
<evidence type="ECO:0000256" key="3">
    <source>
        <dbReference type="ARBA" id="ARBA00022694"/>
    </source>
</evidence>
<comment type="similarity">
    <text evidence="2 5">Belongs to the pseudouridine synthase TruB family. Type 1 subfamily.</text>
</comment>
<dbReference type="PANTHER" id="PTHR13767:SF2">
    <property type="entry name" value="PSEUDOURIDYLATE SYNTHASE TRUB1"/>
    <property type="match status" value="1"/>
</dbReference>
<dbReference type="InterPro" id="IPR014780">
    <property type="entry name" value="tRNA_psdUridine_synth_TruB"/>
</dbReference>
<protein>
    <recommendedName>
        <fullName evidence="5">tRNA pseudouridine synthase B</fullName>
        <ecNumber evidence="5">5.4.99.25</ecNumber>
    </recommendedName>
    <alternativeName>
        <fullName evidence="5">tRNA pseudouridine(55) synthase</fullName>
        <shortName evidence="5">Psi55 synthase</shortName>
    </alternativeName>
    <alternativeName>
        <fullName evidence="5">tRNA pseudouridylate synthase</fullName>
    </alternativeName>
    <alternativeName>
        <fullName evidence="5">tRNA-uridine isomerase</fullName>
    </alternativeName>
</protein>
<dbReference type="Gene3D" id="3.30.2350.10">
    <property type="entry name" value="Pseudouridine synthase"/>
    <property type="match status" value="1"/>
</dbReference>
<dbReference type="NCBIfam" id="TIGR00431">
    <property type="entry name" value="TruB"/>
    <property type="match status" value="1"/>
</dbReference>
<evidence type="ECO:0000256" key="1">
    <source>
        <dbReference type="ARBA" id="ARBA00000385"/>
    </source>
</evidence>
<dbReference type="HAMAP" id="MF_01080">
    <property type="entry name" value="TruB_bact"/>
    <property type="match status" value="1"/>
</dbReference>
<keyword evidence="4 5" id="KW-0413">Isomerase</keyword>
<dbReference type="EMBL" id="CP112932">
    <property type="protein sequence ID" value="WPY00775.1"/>
    <property type="molecule type" value="Genomic_DNA"/>
</dbReference>
<proteinExistence type="inferred from homology"/>
<dbReference type="RefSeq" id="WP_323738857.1">
    <property type="nucleotide sequence ID" value="NZ_CP112932.1"/>
</dbReference>
<organism evidence="8 9">
    <name type="scientific">Candidatus Trichorickettsia mobilis</name>
    <dbReference type="NCBI Taxonomy" id="1346319"/>
    <lineage>
        <taxon>Bacteria</taxon>
        <taxon>Pseudomonadati</taxon>
        <taxon>Pseudomonadota</taxon>
        <taxon>Alphaproteobacteria</taxon>
        <taxon>Rickettsiales</taxon>
        <taxon>Rickettsiaceae</taxon>
        <taxon>Rickettsieae</taxon>
        <taxon>Candidatus Trichorickettsia</taxon>
    </lineage>
</organism>
<dbReference type="InterPro" id="IPR020103">
    <property type="entry name" value="PsdUridine_synth_cat_dom_sf"/>
</dbReference>
<evidence type="ECO:0000313" key="9">
    <source>
        <dbReference type="Proteomes" id="UP001326613"/>
    </source>
</evidence>
<dbReference type="Pfam" id="PF16198">
    <property type="entry name" value="TruB_C_2"/>
    <property type="match status" value="1"/>
</dbReference>
<dbReference type="Pfam" id="PF01509">
    <property type="entry name" value="TruB_N"/>
    <property type="match status" value="1"/>
</dbReference>
<feature type="domain" description="Pseudouridine synthase II N-terminal" evidence="6">
    <location>
        <begin position="23"/>
        <end position="172"/>
    </location>
</feature>
<evidence type="ECO:0000313" key="8">
    <source>
        <dbReference type="EMBL" id="WPY00775.1"/>
    </source>
</evidence>
<feature type="active site" description="Nucleophile" evidence="5">
    <location>
        <position position="38"/>
    </location>
</feature>
<keyword evidence="9" id="KW-1185">Reference proteome</keyword>
<name>A0ABZ0UU94_9RICK</name>
<dbReference type="Proteomes" id="UP001326613">
    <property type="component" value="Chromosome"/>
</dbReference>
<sequence>MHGWLNIYKPLGISSAKIVAIIKRALRGSKVGHCGTLDVEAEGVLPLAIGEATKLVRVLVDAKKTYVFTIKFGAKTDTADASGQVIATTTNFPNKDQCVDVCNKFIGSITQVPPKFSALKIGGVRAYTLARQNSQFEILPRTIQIYALKCLAVNEQENSASYLAQCSKGTYIRTLAEDIALSLQSLGFVIELRRTQVGQFFIDNSLNVEEFIELSPLVLQDFLETKMLKTEAVLDDIPVLEATLEQVKQIKFGIKCIFEYGYDLELCWVRHRNILVAIGSLNNNCFKSSRVFNLN</sequence>